<gene>
    <name evidence="1" type="ORF">TNIN_174981</name>
</gene>
<evidence type="ECO:0000313" key="2">
    <source>
        <dbReference type="Proteomes" id="UP000886998"/>
    </source>
</evidence>
<sequence length="74" mass="8612">MMEMRNSGTYPPYSPDFGTPALNHRQLWLKQKISPKECTVRARKITMFTNGGYQFSINGYISQHFPVSIQLTNW</sequence>
<reference evidence="1" key="1">
    <citation type="submission" date="2020-08" db="EMBL/GenBank/DDBJ databases">
        <title>Multicomponent nature underlies the extraordinary mechanical properties of spider dragline silk.</title>
        <authorList>
            <person name="Kono N."/>
            <person name="Nakamura H."/>
            <person name="Mori M."/>
            <person name="Yoshida Y."/>
            <person name="Ohtoshi R."/>
            <person name="Malay A.D."/>
            <person name="Moran D.A.P."/>
            <person name="Tomita M."/>
            <person name="Numata K."/>
            <person name="Arakawa K."/>
        </authorList>
    </citation>
    <scope>NUCLEOTIDE SEQUENCE</scope>
</reference>
<name>A0A8X6XDA4_9ARAC</name>
<dbReference type="EMBL" id="BMAV01008234">
    <property type="protein sequence ID" value="GFY51652.1"/>
    <property type="molecule type" value="Genomic_DNA"/>
</dbReference>
<keyword evidence="2" id="KW-1185">Reference proteome</keyword>
<evidence type="ECO:0000313" key="1">
    <source>
        <dbReference type="EMBL" id="GFY51652.1"/>
    </source>
</evidence>
<comment type="caution">
    <text evidence="1">The sequence shown here is derived from an EMBL/GenBank/DDBJ whole genome shotgun (WGS) entry which is preliminary data.</text>
</comment>
<dbReference type="Proteomes" id="UP000886998">
    <property type="component" value="Unassembled WGS sequence"/>
</dbReference>
<organism evidence="1 2">
    <name type="scientific">Trichonephila inaurata madagascariensis</name>
    <dbReference type="NCBI Taxonomy" id="2747483"/>
    <lineage>
        <taxon>Eukaryota</taxon>
        <taxon>Metazoa</taxon>
        <taxon>Ecdysozoa</taxon>
        <taxon>Arthropoda</taxon>
        <taxon>Chelicerata</taxon>
        <taxon>Arachnida</taxon>
        <taxon>Araneae</taxon>
        <taxon>Araneomorphae</taxon>
        <taxon>Entelegynae</taxon>
        <taxon>Araneoidea</taxon>
        <taxon>Nephilidae</taxon>
        <taxon>Trichonephila</taxon>
        <taxon>Trichonephila inaurata</taxon>
    </lineage>
</organism>
<accession>A0A8X6XDA4</accession>
<protein>
    <submittedName>
        <fullName evidence="1">Uncharacterized protein</fullName>
    </submittedName>
</protein>
<proteinExistence type="predicted"/>
<dbReference type="AlphaFoldDB" id="A0A8X6XDA4"/>